<protein>
    <submittedName>
        <fullName evidence="14">Hemolysin secretion protein D</fullName>
    </submittedName>
</protein>
<keyword evidence="15" id="KW-1185">Reference proteome</keyword>
<keyword evidence="3" id="KW-0813">Transport</keyword>
<proteinExistence type="inferred from homology"/>
<dbReference type="FunCoup" id="A0A0Q2RJW2">
    <property type="interactions" value="350"/>
</dbReference>
<evidence type="ECO:0000259" key="11">
    <source>
        <dbReference type="Pfam" id="PF25917"/>
    </source>
</evidence>
<dbReference type="GO" id="GO:0030313">
    <property type="term" value="C:cell envelope"/>
    <property type="evidence" value="ECO:0007669"/>
    <property type="project" value="UniProtKB-SubCell"/>
</dbReference>
<dbReference type="AlphaFoldDB" id="A0A0Q2RJW2"/>
<dbReference type="InterPro" id="IPR030190">
    <property type="entry name" value="MacA_alpha-hairpin_sf"/>
</dbReference>
<evidence type="ECO:0000256" key="5">
    <source>
        <dbReference type="ARBA" id="ARBA00022519"/>
    </source>
</evidence>
<dbReference type="GO" id="GO:0019898">
    <property type="term" value="C:extrinsic component of membrane"/>
    <property type="evidence" value="ECO:0007669"/>
    <property type="project" value="InterPro"/>
</dbReference>
<accession>A0A0Q2RJW2</accession>
<dbReference type="InterPro" id="IPR058626">
    <property type="entry name" value="MdtA-like_b-barrel"/>
</dbReference>
<evidence type="ECO:0000259" key="10">
    <source>
        <dbReference type="Pfam" id="PF25876"/>
    </source>
</evidence>
<dbReference type="Proteomes" id="UP000051221">
    <property type="component" value="Unassembled WGS sequence"/>
</dbReference>
<gene>
    <name evidence="14" type="ORF">AMR76_19010</name>
</gene>
<dbReference type="Pfam" id="PF25917">
    <property type="entry name" value="BSH_RND"/>
    <property type="match status" value="1"/>
</dbReference>
<feature type="domain" description="Multidrug resistance protein MdtA-like alpha-helical hairpin" evidence="10">
    <location>
        <begin position="108"/>
        <end position="184"/>
    </location>
</feature>
<dbReference type="Gene3D" id="2.40.50.100">
    <property type="match status" value="1"/>
</dbReference>
<name>A0A0Q2RJW2_VIBFU</name>
<evidence type="ECO:0000256" key="6">
    <source>
        <dbReference type="ARBA" id="ARBA00023054"/>
    </source>
</evidence>
<comment type="caution">
    <text evidence="14">The sequence shown here is derived from an EMBL/GenBank/DDBJ whole genome shotgun (WGS) entry which is preliminary data.</text>
</comment>
<dbReference type="InterPro" id="IPR006143">
    <property type="entry name" value="RND_pump_MFP"/>
</dbReference>
<dbReference type="SUPFAM" id="SSF111369">
    <property type="entry name" value="HlyD-like secretion proteins"/>
    <property type="match status" value="1"/>
</dbReference>
<dbReference type="Pfam" id="PF25876">
    <property type="entry name" value="HH_MFP_RND"/>
    <property type="match status" value="1"/>
</dbReference>
<dbReference type="InterPro" id="IPR058627">
    <property type="entry name" value="MdtA-like_C"/>
</dbReference>
<evidence type="ECO:0000313" key="15">
    <source>
        <dbReference type="Proteomes" id="UP000051221"/>
    </source>
</evidence>
<keyword evidence="6 8" id="KW-0175">Coiled coil</keyword>
<evidence type="ECO:0000256" key="1">
    <source>
        <dbReference type="ARBA" id="ARBA00004236"/>
    </source>
</evidence>
<feature type="region of interest" description="Disordered" evidence="9">
    <location>
        <begin position="376"/>
        <end position="395"/>
    </location>
</feature>
<comment type="similarity">
    <text evidence="2">Belongs to the membrane fusion protein (MFP) (TC 8.A.1) family.</text>
</comment>
<feature type="domain" description="Multidrug resistance protein MdtA-like beta-barrel" evidence="12">
    <location>
        <begin position="223"/>
        <end position="312"/>
    </location>
</feature>
<dbReference type="PANTHER" id="PTHR30469">
    <property type="entry name" value="MULTIDRUG RESISTANCE PROTEIN MDTA"/>
    <property type="match status" value="1"/>
</dbReference>
<feature type="domain" description="Multidrug resistance protein MdtA-like C-terminal permuted SH3" evidence="13">
    <location>
        <begin position="316"/>
        <end position="374"/>
    </location>
</feature>
<dbReference type="PANTHER" id="PTHR30469:SF33">
    <property type="entry name" value="SLR1207 PROTEIN"/>
    <property type="match status" value="1"/>
</dbReference>
<keyword evidence="7" id="KW-0472">Membrane</keyword>
<dbReference type="InParanoid" id="A0A0Q2RJW2"/>
<keyword evidence="5" id="KW-0997">Cell inner membrane</keyword>
<dbReference type="EMBL" id="LKHS01000020">
    <property type="protein sequence ID" value="KQH84318.1"/>
    <property type="molecule type" value="Genomic_DNA"/>
</dbReference>
<dbReference type="Gene3D" id="2.40.420.20">
    <property type="match status" value="1"/>
</dbReference>
<dbReference type="RefSeq" id="WP_055466885.1">
    <property type="nucleotide sequence ID" value="NZ_CP051103.1"/>
</dbReference>
<dbReference type="Pfam" id="PF25967">
    <property type="entry name" value="RND-MFP_C"/>
    <property type="match status" value="1"/>
</dbReference>
<evidence type="ECO:0000313" key="14">
    <source>
        <dbReference type="EMBL" id="KQH84318.1"/>
    </source>
</evidence>
<sequence length="395" mass="42765">MSKRLMKKKVIAIALVGLFAAGAGYYFYPKETPPSFATETVYRGKIENTVLATGMLQASKLVAVGAQVSGQIEKLAVSLGDEVKQGDLVAQIDSLTQQNSLKEANASLNSINAQIRAKQAQIRQAQAEYNRQKGMLADKASSKADYESAEASLEVYKAELEQLKANLEQAKITVDSAKVDLGYTTIQAPFNGTVVYSAVEEGQTVNANQTTPTIIELAQLDKMTIKAQISEADVVNVKPGLPVYFTILGKPNKRYHGTLRAIEPGPTLMDGDDKDLSVSDSEAIYYHGLFEVDNPDRVLRIGMTAQVSVILDKADDALLVPAQVLIRQPGREQSYQVPVLVNGKEEMRDVTVGINNKVNAEITSGLNEGDQIILGMPGQNASSSNRRMGPPGMRF</sequence>
<evidence type="ECO:0000256" key="7">
    <source>
        <dbReference type="ARBA" id="ARBA00023136"/>
    </source>
</evidence>
<dbReference type="GO" id="GO:0015562">
    <property type="term" value="F:efflux transmembrane transporter activity"/>
    <property type="evidence" value="ECO:0007669"/>
    <property type="project" value="TreeGrafter"/>
</dbReference>
<evidence type="ECO:0000259" key="13">
    <source>
        <dbReference type="Pfam" id="PF25967"/>
    </source>
</evidence>
<dbReference type="GO" id="GO:1990281">
    <property type="term" value="C:efflux pump complex"/>
    <property type="evidence" value="ECO:0007669"/>
    <property type="project" value="TreeGrafter"/>
</dbReference>
<dbReference type="InterPro" id="IPR058625">
    <property type="entry name" value="MdtA-like_BSH"/>
</dbReference>
<dbReference type="GO" id="GO:1990195">
    <property type="term" value="C:macrolide transmembrane transporter complex"/>
    <property type="evidence" value="ECO:0007669"/>
    <property type="project" value="InterPro"/>
</dbReference>
<evidence type="ECO:0000256" key="9">
    <source>
        <dbReference type="SAM" id="MobiDB-lite"/>
    </source>
</evidence>
<feature type="domain" description="Multidrug resistance protein MdtA-like barrel-sandwich hybrid" evidence="11">
    <location>
        <begin position="62"/>
        <end position="215"/>
    </location>
</feature>
<keyword evidence="4" id="KW-1003">Cell membrane</keyword>
<evidence type="ECO:0000256" key="4">
    <source>
        <dbReference type="ARBA" id="ARBA00022475"/>
    </source>
</evidence>
<evidence type="ECO:0000256" key="8">
    <source>
        <dbReference type="SAM" id="Coils"/>
    </source>
</evidence>
<dbReference type="Gene3D" id="6.10.140.1990">
    <property type="match status" value="1"/>
</dbReference>
<dbReference type="NCBIfam" id="TIGR01730">
    <property type="entry name" value="RND_mfp"/>
    <property type="match status" value="1"/>
</dbReference>
<dbReference type="Gene3D" id="2.40.30.170">
    <property type="match status" value="1"/>
</dbReference>
<dbReference type="InterPro" id="IPR058624">
    <property type="entry name" value="MdtA-like_HH"/>
</dbReference>
<organism evidence="14 15">
    <name type="scientific">Vibrio furnissii</name>
    <dbReference type="NCBI Taxonomy" id="29494"/>
    <lineage>
        <taxon>Bacteria</taxon>
        <taxon>Pseudomonadati</taxon>
        <taxon>Pseudomonadota</taxon>
        <taxon>Gammaproteobacteria</taxon>
        <taxon>Vibrionales</taxon>
        <taxon>Vibrionaceae</taxon>
        <taxon>Vibrio</taxon>
    </lineage>
</organism>
<feature type="coiled-coil region" evidence="8">
    <location>
        <begin position="101"/>
        <end position="180"/>
    </location>
</feature>
<comment type="subcellular location">
    <subcellularLocation>
        <location evidence="1">Cell membrane</location>
    </subcellularLocation>
</comment>
<dbReference type="GO" id="GO:1990961">
    <property type="term" value="P:xenobiotic detoxification by transmembrane export across the plasma membrane"/>
    <property type="evidence" value="ECO:0007669"/>
    <property type="project" value="InterPro"/>
</dbReference>
<reference evidence="14 15" key="1">
    <citation type="submission" date="2015-08" db="EMBL/GenBank/DDBJ databases">
        <title>Antibacterial properties of a collection of Vibrionaceae strains.</title>
        <authorList>
            <person name="Giubergia S."/>
        </authorList>
    </citation>
    <scope>NUCLEOTIDE SEQUENCE [LARGE SCALE GENOMIC DNA]</scope>
    <source>
        <strain evidence="14 15">S0821</strain>
    </source>
</reference>
<evidence type="ECO:0000256" key="3">
    <source>
        <dbReference type="ARBA" id="ARBA00022448"/>
    </source>
</evidence>
<dbReference type="Pfam" id="PF25944">
    <property type="entry name" value="Beta-barrel_RND"/>
    <property type="match status" value="1"/>
</dbReference>
<evidence type="ECO:0000259" key="12">
    <source>
        <dbReference type="Pfam" id="PF25944"/>
    </source>
</evidence>
<evidence type="ECO:0000256" key="2">
    <source>
        <dbReference type="ARBA" id="ARBA00009477"/>
    </source>
</evidence>